<reference evidence="2" key="2">
    <citation type="submission" date="2020-09" db="EMBL/GenBank/DDBJ databases">
        <authorList>
            <person name="Sun Q."/>
            <person name="Ohkuma M."/>
        </authorList>
    </citation>
    <scope>NUCLEOTIDE SEQUENCE</scope>
    <source>
        <strain evidence="2">JCM 14359</strain>
    </source>
</reference>
<dbReference type="EMBL" id="BMOC01000013">
    <property type="protein sequence ID" value="GGJ10904.1"/>
    <property type="molecule type" value="Genomic_DNA"/>
</dbReference>
<dbReference type="RefSeq" id="WP_188787370.1">
    <property type="nucleotide sequence ID" value="NZ_BMOC01000013.1"/>
</dbReference>
<dbReference type="Gene3D" id="3.60.60.10">
    <property type="entry name" value="Penicillin V Acylase, Chain A"/>
    <property type="match status" value="1"/>
</dbReference>
<dbReference type="InterPro" id="IPR008551">
    <property type="entry name" value="TANGO2"/>
</dbReference>
<dbReference type="PANTHER" id="PTHR17985">
    <property type="entry name" value="SER/THR-RICH PROTEIN T10 IN DGCR REGION"/>
    <property type="match status" value="1"/>
</dbReference>
<dbReference type="Proteomes" id="UP000653099">
    <property type="component" value="Unassembled WGS sequence"/>
</dbReference>
<evidence type="ECO:0000313" key="3">
    <source>
        <dbReference type="Proteomes" id="UP000653099"/>
    </source>
</evidence>
<evidence type="ECO:0000256" key="1">
    <source>
        <dbReference type="SAM" id="MobiDB-lite"/>
    </source>
</evidence>
<dbReference type="OrthoDB" id="312503at2157"/>
<protein>
    <recommendedName>
        <fullName evidence="4">NRDE family protein</fullName>
    </recommendedName>
</protein>
<keyword evidence="3" id="KW-1185">Reference proteome</keyword>
<evidence type="ECO:0008006" key="4">
    <source>
        <dbReference type="Google" id="ProtNLM"/>
    </source>
</evidence>
<dbReference type="PANTHER" id="PTHR17985:SF8">
    <property type="entry name" value="TRANSPORT AND GOLGI ORGANIZATION PROTEIN 2 HOMOLOG"/>
    <property type="match status" value="1"/>
</dbReference>
<comment type="caution">
    <text evidence="2">The sequence shown here is derived from an EMBL/GenBank/DDBJ whole genome shotgun (WGS) entry which is preliminary data.</text>
</comment>
<dbReference type="AlphaFoldDB" id="A0A830ECH7"/>
<reference evidence="2" key="1">
    <citation type="journal article" date="2014" name="Int. J. Syst. Evol. Microbiol.">
        <title>Complete genome sequence of Corynebacterium casei LMG S-19264T (=DSM 44701T), isolated from a smear-ripened cheese.</title>
        <authorList>
            <consortium name="US DOE Joint Genome Institute (JGI-PGF)"/>
            <person name="Walter F."/>
            <person name="Albersmeier A."/>
            <person name="Kalinowski J."/>
            <person name="Ruckert C."/>
        </authorList>
    </citation>
    <scope>NUCLEOTIDE SEQUENCE</scope>
    <source>
        <strain evidence="2">JCM 14359</strain>
    </source>
</reference>
<gene>
    <name evidence="2" type="ORF">GCM10008995_21000</name>
</gene>
<sequence>MCTLTLGWRVVDDAPVVVAANRDELSGRPSEPPAVTDGDPSILAPRDAEAGGTWIGANEHGVVVAITNRWVDVPGGGERSRGLLVRDVLGAASTHEARSVVDDALAAHTYDGFNLIVAERGGEATPGDPTALYFEWDGGLDVRRLDPGVHVVVNVGIDGEYFEPERDPGRGAEQAGNATRLRNVLTPEPGESAPAWRSRAADALGDHNHGVCVHDPEREFGTCSASLFTLRSDGTTDMRFADGPPCETAFRRVEGHI</sequence>
<organism evidence="2 3">
    <name type="scientific">Halobellus salinus</name>
    <dbReference type="NCBI Taxonomy" id="931585"/>
    <lineage>
        <taxon>Archaea</taxon>
        <taxon>Methanobacteriati</taxon>
        <taxon>Methanobacteriota</taxon>
        <taxon>Stenosarchaea group</taxon>
        <taxon>Halobacteria</taxon>
        <taxon>Halobacteriales</taxon>
        <taxon>Haloferacaceae</taxon>
        <taxon>Halobellus</taxon>
    </lineage>
</organism>
<evidence type="ECO:0000313" key="2">
    <source>
        <dbReference type="EMBL" id="GGJ10904.1"/>
    </source>
</evidence>
<proteinExistence type="predicted"/>
<name>A0A830ECH7_9EURY</name>
<feature type="region of interest" description="Disordered" evidence="1">
    <location>
        <begin position="165"/>
        <end position="194"/>
    </location>
</feature>
<accession>A0A830ECH7</accession>
<feature type="region of interest" description="Disordered" evidence="1">
    <location>
        <begin position="22"/>
        <end position="47"/>
    </location>
</feature>
<dbReference type="Pfam" id="PF05742">
    <property type="entry name" value="TANGO2"/>
    <property type="match status" value="1"/>
</dbReference>